<name>A0AAW6U0Z0_9BACT</name>
<feature type="signal peptide" evidence="1">
    <location>
        <begin position="1"/>
        <end position="24"/>
    </location>
</feature>
<dbReference type="InterPro" id="IPR053145">
    <property type="entry name" value="AB_hydrolase_Est10"/>
</dbReference>
<dbReference type="Gene3D" id="3.40.50.1820">
    <property type="entry name" value="alpha/beta hydrolase"/>
    <property type="match status" value="1"/>
</dbReference>
<evidence type="ECO:0000259" key="2">
    <source>
        <dbReference type="Pfam" id="PF12146"/>
    </source>
</evidence>
<evidence type="ECO:0000313" key="3">
    <source>
        <dbReference type="EMBL" id="MDI6448903.1"/>
    </source>
</evidence>
<evidence type="ECO:0000313" key="4">
    <source>
        <dbReference type="Proteomes" id="UP001431776"/>
    </source>
</evidence>
<dbReference type="RefSeq" id="WP_349244313.1">
    <property type="nucleotide sequence ID" value="NZ_JASCXX010000007.1"/>
</dbReference>
<keyword evidence="3" id="KW-0378">Hydrolase</keyword>
<keyword evidence="4" id="KW-1185">Reference proteome</keyword>
<dbReference type="EMBL" id="JASCXX010000007">
    <property type="protein sequence ID" value="MDI6448903.1"/>
    <property type="molecule type" value="Genomic_DNA"/>
</dbReference>
<comment type="caution">
    <text evidence="3">The sequence shown here is derived from an EMBL/GenBank/DDBJ whole genome shotgun (WGS) entry which is preliminary data.</text>
</comment>
<dbReference type="PROSITE" id="PS51257">
    <property type="entry name" value="PROKAR_LIPOPROTEIN"/>
    <property type="match status" value="1"/>
</dbReference>
<feature type="domain" description="Serine aminopeptidase S33" evidence="2">
    <location>
        <begin position="93"/>
        <end position="183"/>
    </location>
</feature>
<dbReference type="PANTHER" id="PTHR43265:SF1">
    <property type="entry name" value="ESTERASE ESTD"/>
    <property type="match status" value="1"/>
</dbReference>
<keyword evidence="1" id="KW-0732">Signal</keyword>
<dbReference type="InterPro" id="IPR022742">
    <property type="entry name" value="Hydrolase_4"/>
</dbReference>
<accession>A0AAW6U0Z0</accession>
<protein>
    <submittedName>
        <fullName evidence="3">Alpha/beta hydrolase</fullName>
    </submittedName>
</protein>
<dbReference type="GO" id="GO:0052689">
    <property type="term" value="F:carboxylic ester hydrolase activity"/>
    <property type="evidence" value="ECO:0007669"/>
    <property type="project" value="TreeGrafter"/>
</dbReference>
<sequence length="366" mass="40369">MNGITRIRHSHMALPLLIVFSVIASCQAGVPDGSPVREEEMDVSRDDVRLSGTLTLPVGEGPFPVVVLISGSGPQNRDWDFDWNGEYLMGRIFANDLARHRIAVFRYDDRGTGKSTGQGEDIRDLTQDVLSIVESLRKKTVIGPVGLCGHSLGAAVALHTAAACDGIDFLILLSPPLVTGKEIMLAQAREMPDMYRSSKEQTNEEASLDGMEFVRSIADVSGDDQTREKAISIFVKIFRYHSANSTADDQSTSNDAEERLRKDAQNLVEHFRSPGNQFFLHYDPVSDLKGVACPIAVLFGEGDRHVKLDVNLKPLLDGVTQSTISNFTLKVVPEINHFYTCPPHRTKGQMYPGVTDFLGRWILNSI</sequence>
<evidence type="ECO:0000256" key="1">
    <source>
        <dbReference type="SAM" id="SignalP"/>
    </source>
</evidence>
<reference evidence="3" key="1">
    <citation type="submission" date="2023-05" db="EMBL/GenBank/DDBJ databases">
        <title>Anaerotaeda fermentans gen. nov., sp. nov., a novel anaerobic planctomycete of the new family within the order Sedimentisphaerales isolated from Taman Peninsula, Russia.</title>
        <authorList>
            <person name="Khomyakova M.A."/>
            <person name="Merkel A.Y."/>
            <person name="Slobodkin A.I."/>
        </authorList>
    </citation>
    <scope>NUCLEOTIDE SEQUENCE</scope>
    <source>
        <strain evidence="3">M17dextr</strain>
    </source>
</reference>
<dbReference type="InterPro" id="IPR029058">
    <property type="entry name" value="AB_hydrolase_fold"/>
</dbReference>
<dbReference type="AlphaFoldDB" id="A0AAW6U0Z0"/>
<dbReference type="SUPFAM" id="SSF53474">
    <property type="entry name" value="alpha/beta-Hydrolases"/>
    <property type="match status" value="1"/>
</dbReference>
<proteinExistence type="predicted"/>
<dbReference type="Proteomes" id="UP001431776">
    <property type="component" value="Unassembled WGS sequence"/>
</dbReference>
<gene>
    <name evidence="3" type="ORF">QJ522_07580</name>
</gene>
<dbReference type="PANTHER" id="PTHR43265">
    <property type="entry name" value="ESTERASE ESTD"/>
    <property type="match status" value="1"/>
</dbReference>
<dbReference type="Pfam" id="PF12146">
    <property type="entry name" value="Hydrolase_4"/>
    <property type="match status" value="1"/>
</dbReference>
<organism evidence="3 4">
    <name type="scientific">Anaerobaca lacustris</name>
    <dbReference type="NCBI Taxonomy" id="3044600"/>
    <lineage>
        <taxon>Bacteria</taxon>
        <taxon>Pseudomonadati</taxon>
        <taxon>Planctomycetota</taxon>
        <taxon>Phycisphaerae</taxon>
        <taxon>Sedimentisphaerales</taxon>
        <taxon>Anaerobacaceae</taxon>
        <taxon>Anaerobaca</taxon>
    </lineage>
</organism>
<feature type="chain" id="PRO_5043846274" evidence="1">
    <location>
        <begin position="25"/>
        <end position="366"/>
    </location>
</feature>